<dbReference type="Proteomes" id="UP000246702">
    <property type="component" value="Unassembled WGS sequence"/>
</dbReference>
<dbReference type="InterPro" id="IPR021054">
    <property type="entry name" value="Cell_wall_mannoprotein_1"/>
</dbReference>
<accession>A0A317W9H4</accession>
<keyword evidence="3" id="KW-1185">Reference proteome</keyword>
<evidence type="ECO:0000256" key="1">
    <source>
        <dbReference type="SAM" id="SignalP"/>
    </source>
</evidence>
<proteinExistence type="predicted"/>
<gene>
    <name evidence="2" type="ORF">BO94DRAFT_536898</name>
</gene>
<sequence>MRFPLAILTLLSTLLTLSLTLALPNPTSVSEVRPQTTETITLITSLANVGLNAIKLDRAVRSFTDNVDEIKTLSANLEHSINQAISTTKSTGNLDTPSSHIIAGICVPLKPIFADMLKAISNKVSIPPAFWTICWGGI</sequence>
<feature type="chain" id="PRO_5016363819" evidence="1">
    <location>
        <begin position="23"/>
        <end position="138"/>
    </location>
</feature>
<feature type="signal peptide" evidence="1">
    <location>
        <begin position="1"/>
        <end position="22"/>
    </location>
</feature>
<dbReference type="Pfam" id="PF12296">
    <property type="entry name" value="HsbA"/>
    <property type="match status" value="1"/>
</dbReference>
<evidence type="ECO:0000313" key="2">
    <source>
        <dbReference type="EMBL" id="PWY81648.1"/>
    </source>
</evidence>
<dbReference type="EMBL" id="MSFK01000020">
    <property type="protein sequence ID" value="PWY81648.1"/>
    <property type="molecule type" value="Genomic_DNA"/>
</dbReference>
<comment type="caution">
    <text evidence="2">The sequence shown here is derived from an EMBL/GenBank/DDBJ whole genome shotgun (WGS) entry which is preliminary data.</text>
</comment>
<keyword evidence="1" id="KW-0732">Signal</keyword>
<organism evidence="2 3">
    <name type="scientific">Aspergillus sclerotioniger CBS 115572</name>
    <dbReference type="NCBI Taxonomy" id="1450535"/>
    <lineage>
        <taxon>Eukaryota</taxon>
        <taxon>Fungi</taxon>
        <taxon>Dikarya</taxon>
        <taxon>Ascomycota</taxon>
        <taxon>Pezizomycotina</taxon>
        <taxon>Eurotiomycetes</taxon>
        <taxon>Eurotiomycetidae</taxon>
        <taxon>Eurotiales</taxon>
        <taxon>Aspergillaceae</taxon>
        <taxon>Aspergillus</taxon>
        <taxon>Aspergillus subgen. Circumdati</taxon>
    </lineage>
</organism>
<dbReference type="AlphaFoldDB" id="A0A317W9H4"/>
<reference evidence="2 3" key="1">
    <citation type="submission" date="2016-12" db="EMBL/GenBank/DDBJ databases">
        <title>The genomes of Aspergillus section Nigri reveals drivers in fungal speciation.</title>
        <authorList>
            <consortium name="DOE Joint Genome Institute"/>
            <person name="Vesth T.C."/>
            <person name="Nybo J."/>
            <person name="Theobald S."/>
            <person name="Brandl J."/>
            <person name="Frisvad J.C."/>
            <person name="Nielsen K.F."/>
            <person name="Lyhne E.K."/>
            <person name="Kogle M.E."/>
            <person name="Kuo A."/>
            <person name="Riley R."/>
            <person name="Clum A."/>
            <person name="Nolan M."/>
            <person name="Lipzen A."/>
            <person name="Salamov A."/>
            <person name="Henrissat B."/>
            <person name="Wiebenga A."/>
            <person name="De Vries R.P."/>
            <person name="Grigoriev I.V."/>
            <person name="Mortensen U.H."/>
            <person name="Andersen M.R."/>
            <person name="Baker S.E."/>
        </authorList>
    </citation>
    <scope>NUCLEOTIDE SEQUENCE [LARGE SCALE GENOMIC DNA]</scope>
    <source>
        <strain evidence="2 3">CBS 115572</strain>
    </source>
</reference>
<name>A0A317W9H4_9EURO</name>
<dbReference type="GeneID" id="37114284"/>
<evidence type="ECO:0000313" key="3">
    <source>
        <dbReference type="Proteomes" id="UP000246702"/>
    </source>
</evidence>
<dbReference type="OrthoDB" id="4505377at2759"/>
<protein>
    <submittedName>
        <fullName evidence="2">Uncharacterized protein</fullName>
    </submittedName>
</protein>
<dbReference type="RefSeq" id="XP_025465716.1">
    <property type="nucleotide sequence ID" value="XM_025612141.1"/>
</dbReference>